<accession>V5IBV2</accession>
<evidence type="ECO:0000313" key="3">
    <source>
        <dbReference type="EMBL" id="JAB69676.1"/>
    </source>
</evidence>
<feature type="chain" id="PRO_5004737125" evidence="2">
    <location>
        <begin position="25"/>
        <end position="268"/>
    </location>
</feature>
<proteinExistence type="evidence at transcript level"/>
<name>V5IBV2_IXORI</name>
<evidence type="ECO:0000256" key="2">
    <source>
        <dbReference type="SAM" id="SignalP"/>
    </source>
</evidence>
<organism evidence="3">
    <name type="scientific">Ixodes ricinus</name>
    <name type="common">Common tick</name>
    <name type="synonym">Acarus ricinus</name>
    <dbReference type="NCBI Taxonomy" id="34613"/>
    <lineage>
        <taxon>Eukaryota</taxon>
        <taxon>Metazoa</taxon>
        <taxon>Ecdysozoa</taxon>
        <taxon>Arthropoda</taxon>
        <taxon>Chelicerata</taxon>
        <taxon>Arachnida</taxon>
        <taxon>Acari</taxon>
        <taxon>Parasitiformes</taxon>
        <taxon>Ixodida</taxon>
        <taxon>Ixodoidea</taxon>
        <taxon>Ixodidae</taxon>
        <taxon>Ixodinae</taxon>
        <taxon>Ixodes</taxon>
    </lineage>
</organism>
<protein>
    <submittedName>
        <fullName evidence="3">Putative phosphopantothenoylcysteine decarboxylase subunit vhs3</fullName>
    </submittedName>
</protein>
<sequence length="268" mass="30465">MQGHRQALLGTWAFLLSFCAVVHASTGNDAGRKVDIRTVLMILNGEKLYGQDFTSDTTPSLLGIDAYCLKMEFLRTGNTGLPNTLSLFYIDSSNKLKSSYWTNATLSMKVAESENSVTFTFTRANKTELMGRNVKYVLLKTLNEGYTFCSILQTSKGQPNCSYWVLVMSAGGVVPEWCRPDTIEQDCKVEIYTLTKHKECGYASEEEDEDDDDDYEESDYEEDEDEEDEYEEEDDEEDEDSDYKDEDGEDAKDEDEDEENESRGESKD</sequence>
<dbReference type="AlphaFoldDB" id="V5IBV2"/>
<dbReference type="EMBL" id="GANP01014792">
    <property type="protein sequence ID" value="JAB69676.1"/>
    <property type="molecule type" value="mRNA"/>
</dbReference>
<feature type="region of interest" description="Disordered" evidence="1">
    <location>
        <begin position="200"/>
        <end position="268"/>
    </location>
</feature>
<reference evidence="3" key="1">
    <citation type="journal article" date="2015" name="Sci. Rep.">
        <title>Tissue- and time-dependent transcription in Ixodes ricinus salivary glands and midguts when blood feeding on the vertebrate host.</title>
        <authorList>
            <person name="Kotsyfakis M."/>
            <person name="Schwarz A."/>
            <person name="Erhart J."/>
            <person name="Ribeiro J.M."/>
        </authorList>
    </citation>
    <scope>NUCLEOTIDE SEQUENCE</scope>
    <source>
        <tissue evidence="3">Salivary gland and midgut</tissue>
    </source>
</reference>
<feature type="signal peptide" evidence="2">
    <location>
        <begin position="1"/>
        <end position="24"/>
    </location>
</feature>
<keyword evidence="2" id="KW-0732">Signal</keyword>
<evidence type="ECO:0000256" key="1">
    <source>
        <dbReference type="SAM" id="MobiDB-lite"/>
    </source>
</evidence>
<feature type="compositionally biased region" description="Acidic residues" evidence="1">
    <location>
        <begin position="204"/>
        <end position="260"/>
    </location>
</feature>